<dbReference type="NCBIfam" id="TIGR02521">
    <property type="entry name" value="type_IV_pilW"/>
    <property type="match status" value="1"/>
</dbReference>
<dbReference type="SUPFAM" id="SSF48452">
    <property type="entry name" value="TPR-like"/>
    <property type="match status" value="1"/>
</dbReference>
<dbReference type="Pfam" id="PF13432">
    <property type="entry name" value="TPR_16"/>
    <property type="match status" value="1"/>
</dbReference>
<evidence type="ECO:0000313" key="2">
    <source>
        <dbReference type="EMBL" id="MEQ6289245.1"/>
    </source>
</evidence>
<dbReference type="Proteomes" id="UP001433638">
    <property type="component" value="Unassembled WGS sequence"/>
</dbReference>
<organism evidence="2 3">
    <name type="scientific">Vogesella oryzagri</name>
    <dbReference type="NCBI Taxonomy" id="3160864"/>
    <lineage>
        <taxon>Bacteria</taxon>
        <taxon>Pseudomonadati</taxon>
        <taxon>Pseudomonadota</taxon>
        <taxon>Betaproteobacteria</taxon>
        <taxon>Neisseriales</taxon>
        <taxon>Chromobacteriaceae</taxon>
        <taxon>Vogesella</taxon>
    </lineage>
</organism>
<evidence type="ECO:0000313" key="3">
    <source>
        <dbReference type="Proteomes" id="UP001433638"/>
    </source>
</evidence>
<feature type="signal peptide" evidence="1">
    <location>
        <begin position="1"/>
        <end position="22"/>
    </location>
</feature>
<keyword evidence="3" id="KW-1185">Reference proteome</keyword>
<dbReference type="Pfam" id="PF14559">
    <property type="entry name" value="TPR_19"/>
    <property type="match status" value="1"/>
</dbReference>
<dbReference type="InterPro" id="IPR013360">
    <property type="entry name" value="Pilus_4_PilW"/>
</dbReference>
<comment type="caution">
    <text evidence="2">The sequence shown here is derived from an EMBL/GenBank/DDBJ whole genome shotgun (WGS) entry which is preliminary data.</text>
</comment>
<keyword evidence="1" id="KW-0732">Signal</keyword>
<protein>
    <submittedName>
        <fullName evidence="2">Type IV pilus biogenesis/stability protein PilW</fullName>
    </submittedName>
</protein>
<dbReference type="InterPro" id="IPR011990">
    <property type="entry name" value="TPR-like_helical_dom_sf"/>
</dbReference>
<gene>
    <name evidence="2" type="primary">pilW</name>
    <name evidence="2" type="ORF">ABNW52_01260</name>
</gene>
<dbReference type="Gene3D" id="1.25.40.10">
    <property type="entry name" value="Tetratricopeptide repeat domain"/>
    <property type="match status" value="1"/>
</dbReference>
<reference evidence="2" key="1">
    <citation type="submission" date="2024-06" db="EMBL/GenBank/DDBJ databases">
        <title>Genome sequence of Vogesella sp. MAHUQ-64.</title>
        <authorList>
            <person name="Huq M.A."/>
        </authorList>
    </citation>
    <scope>NUCLEOTIDE SEQUENCE</scope>
    <source>
        <strain evidence="2">MAHUQ-64</strain>
    </source>
</reference>
<accession>A0ABV1M0W5</accession>
<dbReference type="EMBL" id="JBEFLD010000001">
    <property type="protein sequence ID" value="MEQ6289245.1"/>
    <property type="molecule type" value="Genomic_DNA"/>
</dbReference>
<evidence type="ECO:0000256" key="1">
    <source>
        <dbReference type="SAM" id="SignalP"/>
    </source>
</evidence>
<sequence length="247" mass="27297">MIKTRVVALLLAGLLAATPAIAASAPARELAQTRALLAIEYMKFGNMRVAMENAELAISTDPSFQSGYLAKALILTQLGVEKEADTAFQQALRIDARNPEVNNNYGNFLCGRGRFDEALQMFDRALADPFFAAPQSAMVNKALCLERMQRTDEANQLLLATLRRVPNDPTALRELARFALNGGNAQLAEFYYQRLGIDERRGSAADLWLGVRLAKLKHDDGTRERLSAQLKKRFPDSPETQQLLSGN</sequence>
<dbReference type="PANTHER" id="PTHR12558">
    <property type="entry name" value="CELL DIVISION CYCLE 16,23,27"/>
    <property type="match status" value="1"/>
</dbReference>
<dbReference type="PANTHER" id="PTHR12558:SF33">
    <property type="entry name" value="BLL7664 PROTEIN"/>
    <property type="match status" value="1"/>
</dbReference>
<dbReference type="RefSeq" id="WP_349582918.1">
    <property type="nucleotide sequence ID" value="NZ_JBEFLD010000001.1"/>
</dbReference>
<proteinExistence type="predicted"/>
<feature type="chain" id="PRO_5045531995" evidence="1">
    <location>
        <begin position="23"/>
        <end position="247"/>
    </location>
</feature>
<name>A0ABV1M0W5_9NEIS</name>